<comment type="subcellular location">
    <subcellularLocation>
        <location evidence="1">Membrane</location>
    </subcellularLocation>
    <subcellularLocation>
        <location evidence="2">Secreted</location>
        <location evidence="2">Extracellular space</location>
        <location evidence="2">Extracellular matrix</location>
    </subcellularLocation>
</comment>
<evidence type="ECO:0000256" key="11">
    <source>
        <dbReference type="ARBA" id="ARBA00023180"/>
    </source>
</evidence>
<dbReference type="AlphaFoldDB" id="A0A7K9PW86"/>
<dbReference type="SMART" id="SM00408">
    <property type="entry name" value="IGc2"/>
    <property type="match status" value="1"/>
</dbReference>
<evidence type="ECO:0000256" key="4">
    <source>
        <dbReference type="ARBA" id="ARBA00022530"/>
    </source>
</evidence>
<dbReference type="PANTHER" id="PTHR10075">
    <property type="entry name" value="BASIGIN RELATED"/>
    <property type="match status" value="1"/>
</dbReference>
<dbReference type="InterPro" id="IPR001881">
    <property type="entry name" value="EGF-like_Ca-bd_dom"/>
</dbReference>
<keyword evidence="11" id="KW-0325">Glycoprotein</keyword>
<dbReference type="GO" id="GO:0005886">
    <property type="term" value="C:plasma membrane"/>
    <property type="evidence" value="ECO:0007669"/>
    <property type="project" value="TreeGrafter"/>
</dbReference>
<evidence type="ECO:0000313" key="18">
    <source>
        <dbReference type="Proteomes" id="UP000570547"/>
    </source>
</evidence>
<evidence type="ECO:0000259" key="15">
    <source>
        <dbReference type="PROSITE" id="PS50835"/>
    </source>
</evidence>
<feature type="domain" description="Ig-like" evidence="15">
    <location>
        <begin position="29"/>
        <end position="114"/>
    </location>
</feature>
<dbReference type="PANTHER" id="PTHR10075:SF103">
    <property type="entry name" value="ROUNDABOUT HOMOLOG 4"/>
    <property type="match status" value="1"/>
</dbReference>
<dbReference type="InterPro" id="IPR006605">
    <property type="entry name" value="G2_nidogen/fibulin_G2F"/>
</dbReference>
<dbReference type="PROSITE" id="PS50993">
    <property type="entry name" value="NIDOGEN_G2"/>
    <property type="match status" value="1"/>
</dbReference>
<dbReference type="CDD" id="cd00054">
    <property type="entry name" value="EGF_CA"/>
    <property type="match status" value="1"/>
</dbReference>
<dbReference type="GO" id="GO:0070593">
    <property type="term" value="P:dendrite self-avoidance"/>
    <property type="evidence" value="ECO:0007669"/>
    <property type="project" value="TreeGrafter"/>
</dbReference>
<dbReference type="InterPro" id="IPR003599">
    <property type="entry name" value="Ig_sub"/>
</dbReference>
<dbReference type="InterPro" id="IPR007110">
    <property type="entry name" value="Ig-like_dom"/>
</dbReference>
<organism evidence="17 18">
    <name type="scientific">Pachycephala philippinensis</name>
    <name type="common">yellow-belllied whistler</name>
    <dbReference type="NCBI Taxonomy" id="449367"/>
    <lineage>
        <taxon>Eukaryota</taxon>
        <taxon>Metazoa</taxon>
        <taxon>Chordata</taxon>
        <taxon>Craniata</taxon>
        <taxon>Vertebrata</taxon>
        <taxon>Euteleostomi</taxon>
        <taxon>Archelosauria</taxon>
        <taxon>Archosauria</taxon>
        <taxon>Dinosauria</taxon>
        <taxon>Saurischia</taxon>
        <taxon>Theropoda</taxon>
        <taxon>Coelurosauria</taxon>
        <taxon>Aves</taxon>
        <taxon>Neognathae</taxon>
        <taxon>Neoaves</taxon>
        <taxon>Telluraves</taxon>
        <taxon>Australaves</taxon>
        <taxon>Passeriformes</taxon>
        <taxon>Corvoidea</taxon>
        <taxon>Pachycephalidae</taxon>
        <taxon>Pachycephala</taxon>
    </lineage>
</organism>
<evidence type="ECO:0000313" key="17">
    <source>
        <dbReference type="EMBL" id="NXI03627.1"/>
    </source>
</evidence>
<evidence type="ECO:0000256" key="13">
    <source>
        <dbReference type="PROSITE-ProRule" id="PRU00076"/>
    </source>
</evidence>
<evidence type="ECO:0000256" key="6">
    <source>
        <dbReference type="ARBA" id="ARBA00022729"/>
    </source>
</evidence>
<dbReference type="SUPFAM" id="SSF57184">
    <property type="entry name" value="Growth factor receptor domain"/>
    <property type="match status" value="1"/>
</dbReference>
<dbReference type="InterPro" id="IPR049883">
    <property type="entry name" value="NOTCH1_EGF-like"/>
</dbReference>
<feature type="domain" description="EGF-like" evidence="14">
    <location>
        <begin position="360"/>
        <end position="391"/>
    </location>
</feature>
<keyword evidence="3" id="KW-0964">Secreted</keyword>
<keyword evidence="8" id="KW-0106">Calcium</keyword>
<dbReference type="SMART" id="SM00682">
    <property type="entry name" value="G2F"/>
    <property type="match status" value="1"/>
</dbReference>
<evidence type="ECO:0000256" key="3">
    <source>
        <dbReference type="ARBA" id="ARBA00022525"/>
    </source>
</evidence>
<keyword evidence="5 13" id="KW-0245">EGF-like domain</keyword>
<evidence type="ECO:0000256" key="2">
    <source>
        <dbReference type="ARBA" id="ARBA00004498"/>
    </source>
</evidence>
<dbReference type="Gene3D" id="2.60.40.10">
    <property type="entry name" value="Immunoglobulins"/>
    <property type="match status" value="1"/>
</dbReference>
<dbReference type="Pfam" id="PF07679">
    <property type="entry name" value="I-set"/>
    <property type="match status" value="1"/>
</dbReference>
<dbReference type="SUPFAM" id="SSF48726">
    <property type="entry name" value="Immunoglobulin"/>
    <property type="match status" value="1"/>
</dbReference>
<dbReference type="GO" id="GO:0005509">
    <property type="term" value="F:calcium ion binding"/>
    <property type="evidence" value="ECO:0007669"/>
    <property type="project" value="InterPro"/>
</dbReference>
<feature type="disulfide bond" evidence="13">
    <location>
        <begin position="364"/>
        <end position="374"/>
    </location>
</feature>
<keyword evidence="7" id="KW-0677">Repeat</keyword>
<evidence type="ECO:0000256" key="12">
    <source>
        <dbReference type="ARBA" id="ARBA00023319"/>
    </source>
</evidence>
<comment type="caution">
    <text evidence="13">Lacks conserved residue(s) required for the propagation of feature annotation.</text>
</comment>
<dbReference type="InterPro" id="IPR009030">
    <property type="entry name" value="Growth_fac_rcpt_cys_sf"/>
</dbReference>
<protein>
    <submittedName>
        <fullName evidence="17">HMCN2 protein</fullName>
    </submittedName>
</protein>
<evidence type="ECO:0000256" key="9">
    <source>
        <dbReference type="ARBA" id="ARBA00023136"/>
    </source>
</evidence>
<dbReference type="InterPro" id="IPR000742">
    <property type="entry name" value="EGF"/>
</dbReference>
<comment type="caution">
    <text evidence="17">The sequence shown here is derived from an EMBL/GenBank/DDBJ whole genome shotgun (WGS) entry which is preliminary data.</text>
</comment>
<dbReference type="Proteomes" id="UP000570547">
    <property type="component" value="Unassembled WGS sequence"/>
</dbReference>
<evidence type="ECO:0000256" key="10">
    <source>
        <dbReference type="ARBA" id="ARBA00023157"/>
    </source>
</evidence>
<dbReference type="GO" id="GO:0098632">
    <property type="term" value="F:cell-cell adhesion mediator activity"/>
    <property type="evidence" value="ECO:0007669"/>
    <property type="project" value="TreeGrafter"/>
</dbReference>
<sequence>TDVGQYQCVAENDAGTAAKVVTLALQSAPMVTVTPGAVTVPAGQRVLLHCVVSGEPTPSVEWQRDGEPLPEGPHARVLPNATLLLPSVAHRDAGSYSCLARNALGSAAAHASLDVQGGWELHQVQGSLVGVINGHELGVSTLDASVLGDSQSGTTALQSSIGSIPPAIGPLMRVLVTIVAPIYWSLAHASGAAQGGFLLTQGTFQHESLMQFATGELLRVTHLARGADGAGALRLDSVISGSVPDSFGDAVVLLQDFSERYVRTGAGQLSGGSVQSFLRDGHLVRAHCNHTIVFDPPVGPQPPRVQHLRARAITASYDPAKEELHFQLRASLDAGNQERADRDQCPLGFIPDPGQLYCIDLDECQTRNQCQHECRNSPGSYRCLCPPGYQL</sequence>
<evidence type="ECO:0000256" key="7">
    <source>
        <dbReference type="ARBA" id="ARBA00022737"/>
    </source>
</evidence>
<name>A0A7K9PW86_9CORV</name>
<dbReference type="InterPro" id="IPR013783">
    <property type="entry name" value="Ig-like_fold"/>
</dbReference>
<proteinExistence type="predicted"/>
<reference evidence="17 18" key="1">
    <citation type="submission" date="2019-09" db="EMBL/GenBank/DDBJ databases">
        <title>Bird 10,000 Genomes (B10K) Project - Family phase.</title>
        <authorList>
            <person name="Zhang G."/>
        </authorList>
    </citation>
    <scope>NUCLEOTIDE SEQUENCE [LARGE SCALE GENOMIC DNA]</scope>
    <source>
        <strain evidence="17">B10K-DU-001-28</strain>
        <tissue evidence="17">Muscle</tissue>
    </source>
</reference>
<dbReference type="PROSITE" id="PS01187">
    <property type="entry name" value="EGF_CA"/>
    <property type="match status" value="1"/>
</dbReference>
<dbReference type="InterPro" id="IPR003598">
    <property type="entry name" value="Ig_sub2"/>
</dbReference>
<dbReference type="Gene3D" id="2.10.25.10">
    <property type="entry name" value="Laminin"/>
    <property type="match status" value="1"/>
</dbReference>
<dbReference type="PROSITE" id="PS50026">
    <property type="entry name" value="EGF_3"/>
    <property type="match status" value="1"/>
</dbReference>
<dbReference type="InterPro" id="IPR018097">
    <property type="entry name" value="EGF_Ca-bd_CS"/>
</dbReference>
<dbReference type="InterPro" id="IPR000152">
    <property type="entry name" value="EGF-type_Asp/Asn_hydroxyl_site"/>
</dbReference>
<dbReference type="GO" id="GO:0007156">
    <property type="term" value="P:homophilic cell adhesion via plasma membrane adhesion molecules"/>
    <property type="evidence" value="ECO:0007669"/>
    <property type="project" value="TreeGrafter"/>
</dbReference>
<keyword evidence="4" id="KW-0272">Extracellular matrix</keyword>
<dbReference type="SMART" id="SM00409">
    <property type="entry name" value="IG"/>
    <property type="match status" value="1"/>
</dbReference>
<dbReference type="InterPro" id="IPR036179">
    <property type="entry name" value="Ig-like_dom_sf"/>
</dbReference>
<evidence type="ECO:0000256" key="1">
    <source>
        <dbReference type="ARBA" id="ARBA00004370"/>
    </source>
</evidence>
<gene>
    <name evidence="17" type="primary">Hmcn2</name>
    <name evidence="17" type="ORF">PACPHI_R11630</name>
</gene>
<keyword evidence="18" id="KW-1185">Reference proteome</keyword>
<evidence type="ECO:0000256" key="5">
    <source>
        <dbReference type="ARBA" id="ARBA00022536"/>
    </source>
</evidence>
<evidence type="ECO:0000256" key="8">
    <source>
        <dbReference type="ARBA" id="ARBA00022837"/>
    </source>
</evidence>
<dbReference type="SUPFAM" id="SSF54511">
    <property type="entry name" value="GFP-like"/>
    <property type="match status" value="1"/>
</dbReference>
<dbReference type="Pfam" id="PF07645">
    <property type="entry name" value="EGF_CA"/>
    <property type="match status" value="1"/>
</dbReference>
<dbReference type="SMART" id="SM00179">
    <property type="entry name" value="EGF_CA"/>
    <property type="match status" value="1"/>
</dbReference>
<feature type="domain" description="Nidogen G2 beta-barrel" evidence="16">
    <location>
        <begin position="120"/>
        <end position="342"/>
    </location>
</feature>
<dbReference type="GO" id="GO:0007411">
    <property type="term" value="P:axon guidance"/>
    <property type="evidence" value="ECO:0007669"/>
    <property type="project" value="TreeGrafter"/>
</dbReference>
<feature type="non-terminal residue" evidence="17">
    <location>
        <position position="391"/>
    </location>
</feature>
<keyword evidence="6" id="KW-0732">Signal</keyword>
<keyword evidence="12" id="KW-0393">Immunoglobulin domain</keyword>
<evidence type="ECO:0000259" key="16">
    <source>
        <dbReference type="PROSITE" id="PS50993"/>
    </source>
</evidence>
<feature type="non-terminal residue" evidence="17">
    <location>
        <position position="1"/>
    </location>
</feature>
<dbReference type="EMBL" id="VWZT01013285">
    <property type="protein sequence ID" value="NXI03627.1"/>
    <property type="molecule type" value="Genomic_DNA"/>
</dbReference>
<evidence type="ECO:0000259" key="14">
    <source>
        <dbReference type="PROSITE" id="PS50026"/>
    </source>
</evidence>
<dbReference type="InterPro" id="IPR013098">
    <property type="entry name" value="Ig_I-set"/>
</dbReference>
<dbReference type="FunFam" id="2.60.40.10:FF:000004">
    <property type="entry name" value="DCC isoform 1"/>
    <property type="match status" value="1"/>
</dbReference>
<accession>A0A7K9PW86</accession>
<dbReference type="Gene3D" id="2.40.155.10">
    <property type="entry name" value="Green fluorescent protein"/>
    <property type="match status" value="1"/>
</dbReference>
<keyword evidence="10 13" id="KW-1015">Disulfide bond</keyword>
<keyword evidence="9" id="KW-0472">Membrane</keyword>
<dbReference type="PROSITE" id="PS50835">
    <property type="entry name" value="IG_LIKE"/>
    <property type="match status" value="1"/>
</dbReference>
<dbReference type="InterPro" id="IPR009017">
    <property type="entry name" value="GFP"/>
</dbReference>
<dbReference type="Pfam" id="PF07474">
    <property type="entry name" value="G2F"/>
    <property type="match status" value="1"/>
</dbReference>
<dbReference type="PROSITE" id="PS00010">
    <property type="entry name" value="ASX_HYDROXYL"/>
    <property type="match status" value="1"/>
</dbReference>
<dbReference type="GO" id="GO:0030424">
    <property type="term" value="C:axon"/>
    <property type="evidence" value="ECO:0007669"/>
    <property type="project" value="TreeGrafter"/>
</dbReference>